<keyword evidence="6" id="KW-1185">Reference proteome</keyword>
<dbReference type="KEGG" id="tps:THAPSDRAFT_22989"/>
<dbReference type="Gene3D" id="1.10.10.60">
    <property type="entry name" value="Homeodomain-like"/>
    <property type="match status" value="1"/>
</dbReference>
<gene>
    <name evidence="5" type="primary">MYB2</name>
    <name evidence="5" type="ORF">THAPSDRAFT_22989</name>
</gene>
<dbReference type="Pfam" id="PF00249">
    <property type="entry name" value="Myb_DNA-binding"/>
    <property type="match status" value="1"/>
</dbReference>
<evidence type="ECO:0000256" key="2">
    <source>
        <dbReference type="ARBA" id="ARBA00023163"/>
    </source>
</evidence>
<dbReference type="PROSITE" id="PS50090">
    <property type="entry name" value="MYB_LIKE"/>
    <property type="match status" value="1"/>
</dbReference>
<protein>
    <submittedName>
        <fullName evidence="5">MYB DNA binding protein/ transcription factor-like protein</fullName>
    </submittedName>
</protein>
<dbReference type="HOGENOM" id="CLU_396148_0_0_1"/>
<dbReference type="GeneID" id="7451146"/>
<reference evidence="5 6" key="2">
    <citation type="journal article" date="2008" name="Nature">
        <title>The Phaeodactylum genome reveals the evolutionary history of diatom genomes.</title>
        <authorList>
            <person name="Bowler C."/>
            <person name="Allen A.E."/>
            <person name="Badger J.H."/>
            <person name="Grimwood J."/>
            <person name="Jabbari K."/>
            <person name="Kuo A."/>
            <person name="Maheswari U."/>
            <person name="Martens C."/>
            <person name="Maumus F."/>
            <person name="Otillar R.P."/>
            <person name="Rayko E."/>
            <person name="Salamov A."/>
            <person name="Vandepoele K."/>
            <person name="Beszteri B."/>
            <person name="Gruber A."/>
            <person name="Heijde M."/>
            <person name="Katinka M."/>
            <person name="Mock T."/>
            <person name="Valentin K."/>
            <person name="Verret F."/>
            <person name="Berges J.A."/>
            <person name="Brownlee C."/>
            <person name="Cadoret J.P."/>
            <person name="Chiovitti A."/>
            <person name="Choi C.J."/>
            <person name="Coesel S."/>
            <person name="De Martino A."/>
            <person name="Detter J.C."/>
            <person name="Durkin C."/>
            <person name="Falciatore A."/>
            <person name="Fournet J."/>
            <person name="Haruta M."/>
            <person name="Huysman M.J."/>
            <person name="Jenkins B.D."/>
            <person name="Jiroutova K."/>
            <person name="Jorgensen R.E."/>
            <person name="Joubert Y."/>
            <person name="Kaplan A."/>
            <person name="Kroger N."/>
            <person name="Kroth P.G."/>
            <person name="La Roche J."/>
            <person name="Lindquist E."/>
            <person name="Lommer M."/>
            <person name="Martin-Jezequel V."/>
            <person name="Lopez P.J."/>
            <person name="Lucas S."/>
            <person name="Mangogna M."/>
            <person name="McGinnis K."/>
            <person name="Medlin L.K."/>
            <person name="Montsant A."/>
            <person name="Oudot-Le Secq M.P."/>
            <person name="Napoli C."/>
            <person name="Obornik M."/>
            <person name="Parker M.S."/>
            <person name="Petit J.L."/>
            <person name="Porcel B.M."/>
            <person name="Poulsen N."/>
            <person name="Robison M."/>
            <person name="Rychlewski L."/>
            <person name="Rynearson T.A."/>
            <person name="Schmutz J."/>
            <person name="Shapiro H."/>
            <person name="Siaut M."/>
            <person name="Stanley M."/>
            <person name="Sussman M.R."/>
            <person name="Taylor A.R."/>
            <person name="Vardi A."/>
            <person name="von Dassow P."/>
            <person name="Vyverman W."/>
            <person name="Willis A."/>
            <person name="Wyrwicz L.S."/>
            <person name="Rokhsar D.S."/>
            <person name="Weissenbach J."/>
            <person name="Armbrust E.V."/>
            <person name="Green B.R."/>
            <person name="Van de Peer Y."/>
            <person name="Grigoriev I.V."/>
        </authorList>
    </citation>
    <scope>NUCLEOTIDE SEQUENCE [LARGE SCALE GENOMIC DNA]</scope>
    <source>
        <strain evidence="5 6">CCMP1335</strain>
    </source>
</reference>
<evidence type="ECO:0000259" key="4">
    <source>
        <dbReference type="PROSITE" id="PS50090"/>
    </source>
</evidence>
<evidence type="ECO:0000313" key="5">
    <source>
        <dbReference type="EMBL" id="EED91066.1"/>
    </source>
</evidence>
<feature type="domain" description="Myb-like" evidence="4">
    <location>
        <begin position="9"/>
        <end position="55"/>
    </location>
</feature>
<dbReference type="InParanoid" id="B8C569"/>
<proteinExistence type="predicted"/>
<keyword evidence="1" id="KW-0805">Transcription regulation</keyword>
<dbReference type="AlphaFoldDB" id="B8C569"/>
<dbReference type="InterPro" id="IPR006447">
    <property type="entry name" value="Myb_dom_plants"/>
</dbReference>
<dbReference type="Proteomes" id="UP000001449">
    <property type="component" value="Chromosome 6"/>
</dbReference>
<dbReference type="CDD" id="cd00167">
    <property type="entry name" value="SANT"/>
    <property type="match status" value="1"/>
</dbReference>
<name>B8C569_THAPS</name>
<dbReference type="RefSeq" id="XP_002290959.1">
    <property type="nucleotide sequence ID" value="XM_002290923.1"/>
</dbReference>
<evidence type="ECO:0000256" key="3">
    <source>
        <dbReference type="ARBA" id="ARBA00023242"/>
    </source>
</evidence>
<dbReference type="STRING" id="35128.B8C569"/>
<organism evidence="5 6">
    <name type="scientific">Thalassiosira pseudonana</name>
    <name type="common">Marine diatom</name>
    <name type="synonym">Cyclotella nana</name>
    <dbReference type="NCBI Taxonomy" id="35128"/>
    <lineage>
        <taxon>Eukaryota</taxon>
        <taxon>Sar</taxon>
        <taxon>Stramenopiles</taxon>
        <taxon>Ochrophyta</taxon>
        <taxon>Bacillariophyta</taxon>
        <taxon>Coscinodiscophyceae</taxon>
        <taxon>Thalassiosirophycidae</taxon>
        <taxon>Thalassiosirales</taxon>
        <taxon>Thalassiosiraceae</taxon>
        <taxon>Thalassiosira</taxon>
    </lineage>
</organism>
<dbReference type="InterPro" id="IPR001005">
    <property type="entry name" value="SANT/Myb"/>
</dbReference>
<evidence type="ECO:0000256" key="1">
    <source>
        <dbReference type="ARBA" id="ARBA00023015"/>
    </source>
</evidence>
<reference evidence="5 6" key="1">
    <citation type="journal article" date="2004" name="Science">
        <title>The genome of the diatom Thalassiosira pseudonana: ecology, evolution, and metabolism.</title>
        <authorList>
            <person name="Armbrust E.V."/>
            <person name="Berges J.A."/>
            <person name="Bowler C."/>
            <person name="Green B.R."/>
            <person name="Martinez D."/>
            <person name="Putnam N.H."/>
            <person name="Zhou S."/>
            <person name="Allen A.E."/>
            <person name="Apt K.E."/>
            <person name="Bechner M."/>
            <person name="Brzezinski M.A."/>
            <person name="Chaal B.K."/>
            <person name="Chiovitti A."/>
            <person name="Davis A.K."/>
            <person name="Demarest M.S."/>
            <person name="Detter J.C."/>
            <person name="Glavina T."/>
            <person name="Goodstein D."/>
            <person name="Hadi M.Z."/>
            <person name="Hellsten U."/>
            <person name="Hildebrand M."/>
            <person name="Jenkins B.D."/>
            <person name="Jurka J."/>
            <person name="Kapitonov V.V."/>
            <person name="Kroger N."/>
            <person name="Lau W.W."/>
            <person name="Lane T.W."/>
            <person name="Larimer F.W."/>
            <person name="Lippmeier J.C."/>
            <person name="Lucas S."/>
            <person name="Medina M."/>
            <person name="Montsant A."/>
            <person name="Obornik M."/>
            <person name="Parker M.S."/>
            <person name="Palenik B."/>
            <person name="Pazour G.J."/>
            <person name="Richardson P.M."/>
            <person name="Rynearson T.A."/>
            <person name="Saito M.A."/>
            <person name="Schwartz D.C."/>
            <person name="Thamatrakoln K."/>
            <person name="Valentin K."/>
            <person name="Vardi A."/>
            <person name="Wilkerson F.P."/>
            <person name="Rokhsar D.S."/>
        </authorList>
    </citation>
    <scope>NUCLEOTIDE SEQUENCE [LARGE SCALE GENOMIC DNA]</scope>
    <source>
        <strain evidence="5 6">CCMP1335</strain>
    </source>
</reference>
<sequence length="696" mass="75351">MNVMTPNHGSWRPSEHTSFKRAILSIGWGNWKLISEQAIPSRTKEQIKSHAQKYAIHHPECARRLAEGEWVEDEEENKRDVGHDGVVLVAAGTKGRKKKQRAAVKKGGAAIKTKKNRRIKPSVAIPPSRATLAALEGLSTGKVVSAESTPIVVKVTSCVLPPSFTLPLLTAVVPNDTTNATTKNSAKNMYTNKPVIPVISMDTVKECITKLNSSGKQFASDVNGVERNAGVSAAAAATLSSMGRTGGIIREEGYFDIHRFKSEGGMEEEAFYSAHKGADTWGERGNNNTSPYLKAVEGVDGVKMGGEWKDAWEEAAVAYNEDAPLGTPAPTRAYDVNNVHNTATPAAFSNGQVAAPGAAMSTPFKNNSSPPFVSVQFTHVTPSPAKHDFDSFMSELSQDGITSDISNDGILNSLDGLSLNDNSSIMEQDALDLINLTDDGSLELDSVTVNVLMAPVQVFSIGVNALNENSEEDEAVSNNVDINMNSGYVEDIFNPLFHFKSRDNGSISSDTLTCNKIDPAVLRAMIHIPPATYKEILAHLTSPPDFNNPTEYVTENNGMSRRALEDGELMRGRIKILLDFHLQGAWWRDADYDAEKEASSNAEVEQAAEHLIALYLAMLGLDTWHDLSNVSANRILNGQDSILDITHLASGIWARIKRSCSRDGFAVLGGSERCGWVDKAVEGLITIGEGDDIAYL</sequence>
<dbReference type="GO" id="GO:0003677">
    <property type="term" value="F:DNA binding"/>
    <property type="evidence" value="ECO:0007669"/>
    <property type="project" value="InterPro"/>
</dbReference>
<dbReference type="InterPro" id="IPR009057">
    <property type="entry name" value="Homeodomain-like_sf"/>
</dbReference>
<dbReference type="NCBIfam" id="TIGR01557">
    <property type="entry name" value="myb_SHAQKYF"/>
    <property type="match status" value="1"/>
</dbReference>
<evidence type="ECO:0000313" key="6">
    <source>
        <dbReference type="Proteomes" id="UP000001449"/>
    </source>
</evidence>
<dbReference type="EMBL" id="CM000643">
    <property type="protein sequence ID" value="EED91066.1"/>
    <property type="molecule type" value="Genomic_DNA"/>
</dbReference>
<keyword evidence="3" id="KW-0539">Nucleus</keyword>
<accession>B8C569</accession>
<dbReference type="SUPFAM" id="SSF46689">
    <property type="entry name" value="Homeodomain-like"/>
    <property type="match status" value="1"/>
</dbReference>
<dbReference type="eggNOG" id="ENOG502TAH0">
    <property type="taxonomic scope" value="Eukaryota"/>
</dbReference>
<dbReference type="PaxDb" id="35128-Thaps22989"/>
<keyword evidence="2" id="KW-0804">Transcription</keyword>